<proteinExistence type="predicted"/>
<reference evidence="2" key="1">
    <citation type="submission" date="2022-12" db="EMBL/GenBank/DDBJ databases">
        <title>Reclassification of two methanogenic archaea species isolated from the Kolyma lowland permafrost.</title>
        <authorList>
            <person name="Trubitsyn V.E."/>
            <person name="Rivkina E.M."/>
            <person name="Shcherbakova V.A."/>
        </authorList>
    </citation>
    <scope>NUCLEOTIDE SEQUENCE</scope>
    <source>
        <strain evidence="1">M2</strain>
        <strain evidence="2">MK4</strain>
    </source>
</reference>
<protein>
    <submittedName>
        <fullName evidence="2">Uncharacterized protein</fullName>
    </submittedName>
</protein>
<evidence type="ECO:0000313" key="1">
    <source>
        <dbReference type="EMBL" id="MCZ3366910.1"/>
    </source>
</evidence>
<accession>A0A9E5A9R8</accession>
<keyword evidence="3" id="KW-1185">Reference proteome</keyword>
<dbReference type="RefSeq" id="WP_048080716.1">
    <property type="nucleotide sequence ID" value="NZ_JAPVER010000020.1"/>
</dbReference>
<organism evidence="2">
    <name type="scientific">Methanobacterium veterum</name>
    <dbReference type="NCBI Taxonomy" id="408577"/>
    <lineage>
        <taxon>Archaea</taxon>
        <taxon>Methanobacteriati</taxon>
        <taxon>Methanobacteriota</taxon>
        <taxon>Methanomada group</taxon>
        <taxon>Methanobacteria</taxon>
        <taxon>Methanobacteriales</taxon>
        <taxon>Methanobacteriaceae</taxon>
        <taxon>Methanobacterium</taxon>
    </lineage>
</organism>
<dbReference type="AlphaFoldDB" id="A0A9E5A9R8"/>
<sequence length="135" mass="15833">MPFLINYKENSSIKEKYSKMGITSDIKTWLAAHSWKIRKLGLELDGKPLAELIRLDEKLLVVINEETKKMLVFKNHRFLRPENKAFENQRFSMPSNTVKHIMFDAAKIIDFCMFHVRGRGNYISSGVKIFNFDSF</sequence>
<dbReference type="Proteomes" id="UP001074446">
    <property type="component" value="Unassembled WGS sequence"/>
</dbReference>
<dbReference type="EMBL" id="JAPVES010000030">
    <property type="protein sequence ID" value="MCZ3373943.1"/>
    <property type="molecule type" value="Genomic_DNA"/>
</dbReference>
<comment type="caution">
    <text evidence="2">The sequence shown here is derived from an EMBL/GenBank/DDBJ whole genome shotgun (WGS) entry which is preliminary data.</text>
</comment>
<evidence type="ECO:0000313" key="3">
    <source>
        <dbReference type="Proteomes" id="UP001068021"/>
    </source>
</evidence>
<name>A0A9E5A9R8_9EURY</name>
<dbReference type="EMBL" id="JAPVER010000020">
    <property type="protein sequence ID" value="MCZ3366910.1"/>
    <property type="molecule type" value="Genomic_DNA"/>
</dbReference>
<evidence type="ECO:0000313" key="2">
    <source>
        <dbReference type="EMBL" id="MCZ3373943.1"/>
    </source>
</evidence>
<gene>
    <name evidence="2" type="ORF">O3H35_14925</name>
    <name evidence="1" type="ORF">O3H54_13570</name>
</gene>
<dbReference type="Proteomes" id="UP001068021">
    <property type="component" value="Unassembled WGS sequence"/>
</dbReference>